<evidence type="ECO:0000259" key="2">
    <source>
        <dbReference type="SMART" id="SM00062"/>
    </source>
</evidence>
<gene>
    <name evidence="3" type="ORF">GTP77_15660</name>
</gene>
<accession>A0A7X4HDX0</accession>
<dbReference type="Gene3D" id="3.40.190.10">
    <property type="entry name" value="Periplasmic binding protein-like II"/>
    <property type="match status" value="2"/>
</dbReference>
<feature type="domain" description="Solute-binding protein family 3/N-terminal" evidence="2">
    <location>
        <begin position="2"/>
        <end position="217"/>
    </location>
</feature>
<name>A0A7X4HDX0_9BURK</name>
<dbReference type="PANTHER" id="PTHR35936:SF35">
    <property type="entry name" value="L-CYSTINE-BINDING PROTEIN TCYJ"/>
    <property type="match status" value="1"/>
</dbReference>
<evidence type="ECO:0000313" key="3">
    <source>
        <dbReference type="EMBL" id="MYN08767.1"/>
    </source>
</evidence>
<sequence length="225" mass="24618">MRIVTIESAPFGFYGGDGQASGMMYEIGNLIAQEAGLPHVNRIVPYPRTVAMIASGDADVVLRYTNPELSAAALQVAEVLSLPTIVVGRPALKLTSLSDLRGKFVGVPRSGRFDEAFDERDDITKYPLAGYSQMLKMLMAGRIDAGIGSSVGIYYNAHILGISKERLGKPLMLGTRKFELHFSKKTATAETVSAIKIAVQRLQSRGAINEIVEKYYRTFDLDQKK</sequence>
<proteinExistence type="predicted"/>
<dbReference type="Proteomes" id="UP000450676">
    <property type="component" value="Unassembled WGS sequence"/>
</dbReference>
<keyword evidence="4" id="KW-1185">Reference proteome</keyword>
<keyword evidence="1" id="KW-0732">Signal</keyword>
<reference evidence="3 4" key="1">
    <citation type="submission" date="2019-12" db="EMBL/GenBank/DDBJ databases">
        <title>Novel species isolated from a subtropical stream in China.</title>
        <authorList>
            <person name="Lu H."/>
        </authorList>
    </citation>
    <scope>NUCLEOTIDE SEQUENCE [LARGE SCALE GENOMIC DNA]</scope>
    <source>
        <strain evidence="3 4">FT127W</strain>
    </source>
</reference>
<dbReference type="InterPro" id="IPR001638">
    <property type="entry name" value="Solute-binding_3/MltF_N"/>
</dbReference>
<protein>
    <submittedName>
        <fullName evidence="3">Transporter substrate-binding domain-containing protein</fullName>
    </submittedName>
</protein>
<evidence type="ECO:0000256" key="1">
    <source>
        <dbReference type="ARBA" id="ARBA00022729"/>
    </source>
</evidence>
<dbReference type="AlphaFoldDB" id="A0A7X4HDX0"/>
<evidence type="ECO:0000313" key="4">
    <source>
        <dbReference type="Proteomes" id="UP000450676"/>
    </source>
</evidence>
<dbReference type="EMBL" id="WWCU01000016">
    <property type="protein sequence ID" value="MYN08767.1"/>
    <property type="molecule type" value="Genomic_DNA"/>
</dbReference>
<comment type="caution">
    <text evidence="3">The sequence shown here is derived from an EMBL/GenBank/DDBJ whole genome shotgun (WGS) entry which is preliminary data.</text>
</comment>
<dbReference type="PANTHER" id="PTHR35936">
    <property type="entry name" value="MEMBRANE-BOUND LYTIC MUREIN TRANSGLYCOSYLASE F"/>
    <property type="match status" value="1"/>
</dbReference>
<dbReference type="SMART" id="SM00062">
    <property type="entry name" value="PBPb"/>
    <property type="match status" value="1"/>
</dbReference>
<dbReference type="SUPFAM" id="SSF53850">
    <property type="entry name" value="Periplasmic binding protein-like II"/>
    <property type="match status" value="1"/>
</dbReference>
<dbReference type="RefSeq" id="WP_161073081.1">
    <property type="nucleotide sequence ID" value="NZ_WWCU01000016.1"/>
</dbReference>
<organism evidence="3 4">
    <name type="scientific">Pseudoduganella aquatica</name>
    <dbReference type="NCBI Taxonomy" id="2660641"/>
    <lineage>
        <taxon>Bacteria</taxon>
        <taxon>Pseudomonadati</taxon>
        <taxon>Pseudomonadota</taxon>
        <taxon>Betaproteobacteria</taxon>
        <taxon>Burkholderiales</taxon>
        <taxon>Oxalobacteraceae</taxon>
        <taxon>Telluria group</taxon>
        <taxon>Pseudoduganella</taxon>
    </lineage>
</organism>
<dbReference type="Pfam" id="PF00497">
    <property type="entry name" value="SBP_bac_3"/>
    <property type="match status" value="1"/>
</dbReference>